<protein>
    <recommendedName>
        <fullName evidence="6">Flavin-containing monooxygenase</fullName>
        <ecNumber evidence="6">1.-.-.-</ecNumber>
    </recommendedName>
</protein>
<organism evidence="8 9">
    <name type="scientific">Chlamydomonas reinhardtii</name>
    <name type="common">Chlamydomonas smithii</name>
    <dbReference type="NCBI Taxonomy" id="3055"/>
    <lineage>
        <taxon>Eukaryota</taxon>
        <taxon>Viridiplantae</taxon>
        <taxon>Chlorophyta</taxon>
        <taxon>core chlorophytes</taxon>
        <taxon>Chlorophyceae</taxon>
        <taxon>CS clade</taxon>
        <taxon>Chlamydomonadales</taxon>
        <taxon>Chlamydomonadaceae</taxon>
        <taxon>Chlamydomonas</taxon>
    </lineage>
</organism>
<evidence type="ECO:0000256" key="1">
    <source>
        <dbReference type="ARBA" id="ARBA00009183"/>
    </source>
</evidence>
<comment type="cofactor">
    <cofactor evidence="6">
        <name>FAD</name>
        <dbReference type="ChEBI" id="CHEBI:57692"/>
    </cofactor>
</comment>
<dbReference type="OrthoDB" id="66881at2759"/>
<dbReference type="GO" id="GO:0004499">
    <property type="term" value="F:N,N-dimethylaniline monooxygenase activity"/>
    <property type="evidence" value="ECO:0007669"/>
    <property type="project" value="InterPro"/>
</dbReference>
<sequence>MSAGYQMGQTPPYGLGHSPVSAPCSPAIQRVLVVGAGVAGLQTARQLLKIGLEVMVLEAHNDIAGVWSQNHYGCKLQTPWRQYQFPEFLWPLELQPEDEYPSAEQVRDYVRAYAWHFDLLPHIRLNCKLLRLRWTGSNHSWECLYADTAVEKFFKTRVDYVVVCTGIFSNPFIPSYPGASDFVGQQIHAKHFRDVSVASGRRVLIVGAGKTGTDCACNLLASRAAASVTMLYRQAHWPIPKRVLGLSTRTLFFSRMGAATVPPYYTAGRLRTAVAAATKPLRALFWKGMEVAISSRFHAARATPPSVSLPGDLFYGGQVLDDSLERLAKAGSLEAIRGEVNRFVRNGVILQDGSFHAADLVLYCTGYAKTYDYFDGPMRARLGLQKDGLYLYRNCIPPGVPQLAFVGSEVSTYSNIVTQGLQALWLAHVLAGRVEPPPAAAMEQDVREQQVWKREVMPVQRNRGSVLMTYQTHYHDQLLQDMQLHSRRKGANFLSECFGAYTAADYSPLLSKRDAELVTGLEQAAAACKAAQAAAVAGAAVARAQQQRQRQQQGPRTAAMAVGRSLYPAHLRAPAVAACSAAAREGTPARRLSGDLSNCDADDEESVRSVVAAALAATAAAMESGRHGGYGRSYRRASDTSGDGTCGGAGVGNWTTYPTAGMSFTSEAAFQVAKAGIVNKHTGVDSSDSVTAAAVEAVVAAALAATAAPSLVPTTRRSSDAMAAEQEMHTAWPYASGGDKWQEASSRCEEGASGRGGYVPVGRTVTPHGPSVLDGAAVSAAQQHPPQHSGASAMTEAAADCGSLSDGASSAPATKSQSMSLLRKLLRLRSSLSRSESATSVAGSNTPTTQQPGQTTQQEHSQQGASKLRIRIPSGCTSGDVLEGHGHAGHRSLESALRSGLSSEAAAAAAAAAMGAITLVIGSSASQSARMWEASSSPRAASAAATATGFLSAPSSKRGMSRSVVETRSMRGSVAAVAAAAAAALAAANTVANIQAAGYERGGGGGGGGSGGGSGVASARSSTQGIDTPGGSVHGANSYRSHRLCAQSSELVAAATATAFRRLSRRASVTTTAADEGSGAATEEPQSSLRFFAQLRPAASAAAACQPSQGDEPFVQCSINDCGVLHGTASGAAASASVRRGSHGLEDVHRCSEQLASGSYSLGPGLSVERNASADESAWDGLMAAETAGTPAAEPVPIPGLGHAASDTTCNHFDCSWRQHGASCGGASSSSSLRRAFTADVAASAVPPGGAGTGQQPHSSTAVSPPLPILGGGRGSNLSATTTGFWQGSPSTPPLSRSRSHVPRAAAAGYSSAGAAAGPGPAGIGAFAALPDGETPCSGASIGSAGLLSAFTGDSGTLSSAAGSITLNGGMCRLPPGGPPRQQQQQQQHHHATVPLSPPLPTLHHAHQLHHCSNGPLHHHHQHLQQQQQQVNMQYRQQQQQQHQQQHKHATARLAESLIGLGGASGAGAAGSGASPPPSLLLMLAHRRRHSALDPMPMSMGLETLSEEDVSVTTTATPSFCGGVVVASESRARSTGGVTGCEDDDSPRPLSRQESSGCSLTRGSSDCLKVGVAAVHAARLVEKQGAQSQLAASSAWLHTELSST</sequence>
<reference evidence="8 9" key="1">
    <citation type="journal article" date="2007" name="Science">
        <title>The Chlamydomonas genome reveals the evolution of key animal and plant functions.</title>
        <authorList>
            <person name="Merchant S.S."/>
            <person name="Prochnik S.E."/>
            <person name="Vallon O."/>
            <person name="Harris E.H."/>
            <person name="Karpowicz S.J."/>
            <person name="Witman G.B."/>
            <person name="Terry A."/>
            <person name="Salamov A."/>
            <person name="Fritz-Laylin L.K."/>
            <person name="Marechal-Drouard L."/>
            <person name="Marshall W.F."/>
            <person name="Qu L.H."/>
            <person name="Nelson D.R."/>
            <person name="Sanderfoot A.A."/>
            <person name="Spalding M.H."/>
            <person name="Kapitonov V.V."/>
            <person name="Ren Q."/>
            <person name="Ferris P."/>
            <person name="Lindquist E."/>
            <person name="Shapiro H."/>
            <person name="Lucas S.M."/>
            <person name="Grimwood J."/>
            <person name="Schmutz J."/>
            <person name="Cardol P."/>
            <person name="Cerutti H."/>
            <person name="Chanfreau G."/>
            <person name="Chen C.L."/>
            <person name="Cognat V."/>
            <person name="Croft M.T."/>
            <person name="Dent R."/>
            <person name="Dutcher S."/>
            <person name="Fernandez E."/>
            <person name="Fukuzawa H."/>
            <person name="Gonzalez-Ballester D."/>
            <person name="Gonzalez-Halphen D."/>
            <person name="Hallmann A."/>
            <person name="Hanikenne M."/>
            <person name="Hippler M."/>
            <person name="Inwood W."/>
            <person name="Jabbari K."/>
            <person name="Kalanon M."/>
            <person name="Kuras R."/>
            <person name="Lefebvre P.A."/>
            <person name="Lemaire S.D."/>
            <person name="Lobanov A.V."/>
            <person name="Lohr M."/>
            <person name="Manuell A."/>
            <person name="Meier I."/>
            <person name="Mets L."/>
            <person name="Mittag M."/>
            <person name="Mittelmeier T."/>
            <person name="Moroney J.V."/>
            <person name="Moseley J."/>
            <person name="Napoli C."/>
            <person name="Nedelcu A.M."/>
            <person name="Niyogi K."/>
            <person name="Novoselov S.V."/>
            <person name="Paulsen I.T."/>
            <person name="Pazour G."/>
            <person name="Purton S."/>
            <person name="Ral J.P."/>
            <person name="Riano-Pachon D.M."/>
            <person name="Riekhof W."/>
            <person name="Rymarquis L."/>
            <person name="Schroda M."/>
            <person name="Stern D."/>
            <person name="Umen J."/>
            <person name="Willows R."/>
            <person name="Wilson N."/>
            <person name="Zimmer S.L."/>
            <person name="Allmer J."/>
            <person name="Balk J."/>
            <person name="Bisova K."/>
            <person name="Chen C.J."/>
            <person name="Elias M."/>
            <person name="Gendler K."/>
            <person name="Hauser C."/>
            <person name="Lamb M.R."/>
            <person name="Ledford H."/>
            <person name="Long J.C."/>
            <person name="Minagawa J."/>
            <person name="Page M.D."/>
            <person name="Pan J."/>
            <person name="Pootakham W."/>
            <person name="Roje S."/>
            <person name="Rose A."/>
            <person name="Stahlberg E."/>
            <person name="Terauchi A.M."/>
            <person name="Yang P."/>
            <person name="Ball S."/>
            <person name="Bowler C."/>
            <person name="Dieckmann C.L."/>
            <person name="Gladyshev V.N."/>
            <person name="Green P."/>
            <person name="Jorgensen R."/>
            <person name="Mayfield S."/>
            <person name="Mueller-Roeber B."/>
            <person name="Rajamani S."/>
            <person name="Sayre R.T."/>
            <person name="Brokstein P."/>
            <person name="Dubchak I."/>
            <person name="Goodstein D."/>
            <person name="Hornick L."/>
            <person name="Huang Y.W."/>
            <person name="Jhaveri J."/>
            <person name="Luo Y."/>
            <person name="Martinez D."/>
            <person name="Ngau W.C."/>
            <person name="Otillar B."/>
            <person name="Poliakov A."/>
            <person name="Porter A."/>
            <person name="Szajkowski L."/>
            <person name="Werner G."/>
            <person name="Zhou K."/>
            <person name="Grigoriev I.V."/>
            <person name="Rokhsar D.S."/>
            <person name="Grossman A.R."/>
        </authorList>
    </citation>
    <scope>NUCLEOTIDE SEQUENCE [LARGE SCALE GENOMIC DNA]</scope>
    <source>
        <strain evidence="9">CC-503</strain>
    </source>
</reference>
<dbReference type="GO" id="GO:0004497">
    <property type="term" value="F:monooxygenase activity"/>
    <property type="evidence" value="ECO:0000318"/>
    <property type="project" value="GO_Central"/>
</dbReference>
<evidence type="ECO:0000313" key="8">
    <source>
        <dbReference type="EMBL" id="PNW82893.1"/>
    </source>
</evidence>
<comment type="catalytic activity">
    <reaction evidence="5">
        <text>indole-3-pyruvate + NADPH + O2 + H(+) = (indol-3-yl)acetate + CO2 + NADP(+) + H2O</text>
        <dbReference type="Rhea" id="RHEA:34331"/>
        <dbReference type="ChEBI" id="CHEBI:15377"/>
        <dbReference type="ChEBI" id="CHEBI:15378"/>
        <dbReference type="ChEBI" id="CHEBI:15379"/>
        <dbReference type="ChEBI" id="CHEBI:16526"/>
        <dbReference type="ChEBI" id="CHEBI:17640"/>
        <dbReference type="ChEBI" id="CHEBI:30854"/>
        <dbReference type="ChEBI" id="CHEBI:57783"/>
        <dbReference type="ChEBI" id="CHEBI:58349"/>
        <dbReference type="EC" id="1.14.13.168"/>
    </reaction>
</comment>
<evidence type="ECO:0000256" key="6">
    <source>
        <dbReference type="RuleBase" id="RU361177"/>
    </source>
</evidence>
<dbReference type="GeneID" id="5717012"/>
<dbReference type="InterPro" id="IPR036188">
    <property type="entry name" value="FAD/NAD-bd_sf"/>
</dbReference>
<dbReference type="InParanoid" id="A0A2K3DQS5"/>
<dbReference type="Gramene" id="PNW82893">
    <property type="protein sequence ID" value="PNW82893"/>
    <property type="gene ID" value="CHLRE_06g298550v5"/>
</dbReference>
<evidence type="ECO:0000313" key="9">
    <source>
        <dbReference type="Proteomes" id="UP000006906"/>
    </source>
</evidence>
<evidence type="ECO:0000256" key="3">
    <source>
        <dbReference type="ARBA" id="ARBA00022827"/>
    </source>
</evidence>
<dbReference type="STRING" id="3055.A0A2K3DQS5"/>
<evidence type="ECO:0000256" key="7">
    <source>
        <dbReference type="SAM" id="MobiDB-lite"/>
    </source>
</evidence>
<feature type="region of interest" description="Disordered" evidence="7">
    <location>
        <begin position="1246"/>
        <end position="1303"/>
    </location>
</feature>
<dbReference type="KEGG" id="cre:CHLRE_06g298550v5"/>
<dbReference type="Proteomes" id="UP000006906">
    <property type="component" value="Chromosome 6"/>
</dbReference>
<evidence type="ECO:0000256" key="5">
    <source>
        <dbReference type="ARBA" id="ARBA00047707"/>
    </source>
</evidence>
<accession>A0A2K3DQS5</accession>
<name>A0A2K3DQS5_CHLRE</name>
<dbReference type="PRINTS" id="PR00370">
    <property type="entry name" value="FMOXYGENASE"/>
</dbReference>
<dbReference type="InterPro" id="IPR050982">
    <property type="entry name" value="Auxin_biosynth/cation_transpt"/>
</dbReference>
<feature type="region of interest" description="Disordered" evidence="7">
    <location>
        <begin position="735"/>
        <end position="816"/>
    </location>
</feature>
<proteinExistence type="inferred from homology"/>
<gene>
    <name evidence="8" type="ORF">CHLRE_06g298550v5</name>
</gene>
<feature type="compositionally biased region" description="Low complexity" evidence="7">
    <location>
        <begin position="833"/>
        <end position="858"/>
    </location>
</feature>
<dbReference type="EC" id="1.-.-.-" evidence="6"/>
<keyword evidence="6" id="KW-0503">Monooxygenase</keyword>
<dbReference type="InterPro" id="IPR020946">
    <property type="entry name" value="Flavin_mOase-like"/>
</dbReference>
<keyword evidence="3 6" id="KW-0274">FAD</keyword>
<dbReference type="PANTHER" id="PTHR43539">
    <property type="entry name" value="FLAVIN-BINDING MONOOXYGENASE-LIKE PROTEIN (AFU_ORTHOLOGUE AFUA_4G09220)"/>
    <property type="match status" value="1"/>
</dbReference>
<dbReference type="GO" id="GO:0050660">
    <property type="term" value="F:flavin adenine dinucleotide binding"/>
    <property type="evidence" value="ECO:0000318"/>
    <property type="project" value="GO_Central"/>
</dbReference>
<feature type="region of interest" description="Disordered" evidence="7">
    <location>
        <begin position="1532"/>
        <end position="1564"/>
    </location>
</feature>
<dbReference type="EMBL" id="CM008967">
    <property type="protein sequence ID" value="PNW82893.1"/>
    <property type="molecule type" value="Genomic_DNA"/>
</dbReference>
<keyword evidence="9" id="KW-1185">Reference proteome</keyword>
<comment type="similarity">
    <text evidence="1 6">Belongs to the FMO family.</text>
</comment>
<feature type="region of interest" description="Disordered" evidence="7">
    <location>
        <begin position="833"/>
        <end position="867"/>
    </location>
</feature>
<dbReference type="SUPFAM" id="SSF51905">
    <property type="entry name" value="FAD/NAD(P)-binding domain"/>
    <property type="match status" value="1"/>
</dbReference>
<feature type="compositionally biased region" description="Polar residues" evidence="7">
    <location>
        <begin position="1276"/>
        <end position="1288"/>
    </location>
</feature>
<feature type="compositionally biased region" description="Polar residues" evidence="7">
    <location>
        <begin position="780"/>
        <end position="792"/>
    </location>
</feature>
<feature type="region of interest" description="Disordered" evidence="7">
    <location>
        <begin position="1004"/>
        <end position="1034"/>
    </location>
</feature>
<dbReference type="Gene3D" id="3.50.50.60">
    <property type="entry name" value="FAD/NAD(P)-binding domain"/>
    <property type="match status" value="1"/>
</dbReference>
<feature type="compositionally biased region" description="Low complexity" evidence="7">
    <location>
        <begin position="1424"/>
        <end position="1444"/>
    </location>
</feature>
<dbReference type="ExpressionAtlas" id="A0A2K3DQS5">
    <property type="expression patterns" value="baseline"/>
</dbReference>
<feature type="compositionally biased region" description="Basic and acidic residues" evidence="7">
    <location>
        <begin position="740"/>
        <end position="752"/>
    </location>
</feature>
<dbReference type="InterPro" id="IPR000960">
    <property type="entry name" value="Flavin_mOase"/>
</dbReference>
<dbReference type="GO" id="GO:0103075">
    <property type="term" value="F:indole-3-pyruvate monooxygenase activity"/>
    <property type="evidence" value="ECO:0007669"/>
    <property type="project" value="UniProtKB-EC"/>
</dbReference>
<dbReference type="PANTHER" id="PTHR43539:SF78">
    <property type="entry name" value="FLAVIN-CONTAINING MONOOXYGENASE"/>
    <property type="match status" value="1"/>
</dbReference>
<feature type="compositionally biased region" description="Polar residues" evidence="7">
    <location>
        <begin position="1552"/>
        <end position="1564"/>
    </location>
</feature>
<dbReference type="GO" id="GO:0050661">
    <property type="term" value="F:NADP binding"/>
    <property type="evidence" value="ECO:0007669"/>
    <property type="project" value="InterPro"/>
</dbReference>
<feature type="compositionally biased region" description="Gly residues" evidence="7">
    <location>
        <begin position="1004"/>
        <end position="1015"/>
    </location>
</feature>
<evidence type="ECO:0000256" key="4">
    <source>
        <dbReference type="ARBA" id="ARBA00023002"/>
    </source>
</evidence>
<keyword evidence="4 6" id="KW-0560">Oxidoreductase</keyword>
<keyword evidence="2 6" id="KW-0285">Flavoprotein</keyword>
<evidence type="ECO:0000256" key="2">
    <source>
        <dbReference type="ARBA" id="ARBA00022630"/>
    </source>
</evidence>
<feature type="region of interest" description="Disordered" evidence="7">
    <location>
        <begin position="1372"/>
        <end position="1451"/>
    </location>
</feature>
<dbReference type="RefSeq" id="XP_042924264.1">
    <property type="nucleotide sequence ID" value="XM_043063557.1"/>
</dbReference>
<dbReference type="Pfam" id="PF00743">
    <property type="entry name" value="FMO-like"/>
    <property type="match status" value="2"/>
</dbReference>
<feature type="region of interest" description="Disordered" evidence="7">
    <location>
        <begin position="1065"/>
        <end position="1086"/>
    </location>
</feature>
<feature type="compositionally biased region" description="Polar residues" evidence="7">
    <location>
        <begin position="806"/>
        <end position="815"/>
    </location>
</feature>